<accession>A0A2G2WF62</accession>
<reference evidence="2 3" key="1">
    <citation type="journal article" date="2017" name="Genome Biol.">
        <title>New reference genome sequences of hot pepper reveal the massive evolution of plant disease-resistance genes by retroduplication.</title>
        <authorList>
            <person name="Kim S."/>
            <person name="Park J."/>
            <person name="Yeom S.I."/>
            <person name="Kim Y.M."/>
            <person name="Seo E."/>
            <person name="Kim K.T."/>
            <person name="Kim M.S."/>
            <person name="Lee J.M."/>
            <person name="Cheong K."/>
            <person name="Shin H.S."/>
            <person name="Kim S.B."/>
            <person name="Han K."/>
            <person name="Lee J."/>
            <person name="Park M."/>
            <person name="Lee H.A."/>
            <person name="Lee H.Y."/>
            <person name="Lee Y."/>
            <person name="Oh S."/>
            <person name="Lee J.H."/>
            <person name="Choi E."/>
            <person name="Choi E."/>
            <person name="Lee S.E."/>
            <person name="Jeon J."/>
            <person name="Kim H."/>
            <person name="Choi G."/>
            <person name="Song H."/>
            <person name="Lee J."/>
            <person name="Lee S.C."/>
            <person name="Kwon J.K."/>
            <person name="Lee H.Y."/>
            <person name="Koo N."/>
            <person name="Hong Y."/>
            <person name="Kim R.W."/>
            <person name="Kang W.H."/>
            <person name="Huh J.H."/>
            <person name="Kang B.C."/>
            <person name="Yang T.J."/>
            <person name="Lee Y.H."/>
            <person name="Bennetzen J.L."/>
            <person name="Choi D."/>
        </authorList>
    </citation>
    <scope>NUCLEOTIDE SEQUENCE [LARGE SCALE GENOMIC DNA]</scope>
    <source>
        <strain evidence="3">cv. PBC81</strain>
    </source>
</reference>
<dbReference type="EMBL" id="MLFT02000007">
    <property type="protein sequence ID" value="PHT43872.1"/>
    <property type="molecule type" value="Genomic_DNA"/>
</dbReference>
<dbReference type="OrthoDB" id="10372046at2759"/>
<dbReference type="Proteomes" id="UP000224567">
    <property type="component" value="Unassembled WGS sequence"/>
</dbReference>
<dbReference type="InterPro" id="IPR007592">
    <property type="entry name" value="GEBP"/>
</dbReference>
<proteinExistence type="predicted"/>
<sequence>MYESYGLKPINVPTFSNLERGGTSESKLKKEDDYDYNHDLAILKAIYHYYFNHGVIPHPTYSNNFIDYLEASVPNVKFRGPALANKIVMLEHHFLKVMKMDARCTITRKSAASTSQPMDNNATNVILAYLDTMYRDLVIANERLDHMIGQREQVGCPDTSQEEGRSSYVVADLPRVEVFESPYGDTLGDGRLREDQTLVVLLPIDKNTQMVVCELPTTSDDVNKDQLMHECIPLLEYMRGVLKKSQVSDGVYIVDLDSARDSLNILCGKSLASSFVHRDHVYRNIVNDGICFFGVGLLGRVSLFLNVSLLLNTNVIRDFGSDILGEERANLGLDPRLLLSFDLGTLRECGNFYTSYLILGQDDKQCFIVGDNKGRKVILGSDFVDSMKKEICFGFQKVLQSGKIAFTLGSMSKKAPTFSERITMPKMLTSGENQELVIPELAKVTGKRKLPESEVYQLKRVFAKIEDKGKHLLSDSYELKPINVPTFSNLERGGISESKLKKEDDYYYDHDLAILKAICHDPNQGLNHDELGGIPYNSKTPQAIWSLPLTWRPIPQPNFTARVGVSDSDKPQGTRPTYNPSRGHNNPVSAKHGFGQ</sequence>
<dbReference type="GO" id="GO:0006355">
    <property type="term" value="P:regulation of DNA-templated transcription"/>
    <property type="evidence" value="ECO:0007669"/>
    <property type="project" value="InterPro"/>
</dbReference>
<keyword evidence="3" id="KW-1185">Reference proteome</keyword>
<gene>
    <name evidence="2" type="ORF">CQW23_17897</name>
</gene>
<dbReference type="PANTHER" id="PTHR31662:SF80">
    <property type="match status" value="1"/>
</dbReference>
<protein>
    <submittedName>
        <fullName evidence="2">Uncharacterized protein</fullName>
    </submittedName>
</protein>
<reference evidence="3" key="2">
    <citation type="journal article" date="2017" name="J. Anim. Genet.">
        <title>Multiple reference genome sequences of hot pepper reveal the massive evolution of plant disease resistance genes by retroduplication.</title>
        <authorList>
            <person name="Kim S."/>
            <person name="Park J."/>
            <person name="Yeom S.-I."/>
            <person name="Kim Y.-M."/>
            <person name="Seo E."/>
            <person name="Kim K.-T."/>
            <person name="Kim M.-S."/>
            <person name="Lee J.M."/>
            <person name="Cheong K."/>
            <person name="Shin H.-S."/>
            <person name="Kim S.-B."/>
            <person name="Han K."/>
            <person name="Lee J."/>
            <person name="Park M."/>
            <person name="Lee H.-A."/>
            <person name="Lee H.-Y."/>
            <person name="Lee Y."/>
            <person name="Oh S."/>
            <person name="Lee J.H."/>
            <person name="Choi E."/>
            <person name="Choi E."/>
            <person name="Lee S.E."/>
            <person name="Jeon J."/>
            <person name="Kim H."/>
            <person name="Choi G."/>
            <person name="Song H."/>
            <person name="Lee J."/>
            <person name="Lee S.-C."/>
            <person name="Kwon J.-K."/>
            <person name="Lee H.-Y."/>
            <person name="Koo N."/>
            <person name="Hong Y."/>
            <person name="Kim R.W."/>
            <person name="Kang W.-H."/>
            <person name="Huh J.H."/>
            <person name="Kang B.-C."/>
            <person name="Yang T.-J."/>
            <person name="Lee Y.-H."/>
            <person name="Bennetzen J.L."/>
            <person name="Choi D."/>
        </authorList>
    </citation>
    <scope>NUCLEOTIDE SEQUENCE [LARGE SCALE GENOMIC DNA]</scope>
    <source>
        <strain evidence="3">cv. PBC81</strain>
    </source>
</reference>
<dbReference type="AlphaFoldDB" id="A0A2G2WF62"/>
<feature type="region of interest" description="Disordered" evidence="1">
    <location>
        <begin position="558"/>
        <end position="596"/>
    </location>
</feature>
<evidence type="ECO:0000256" key="1">
    <source>
        <dbReference type="SAM" id="MobiDB-lite"/>
    </source>
</evidence>
<organism evidence="2 3">
    <name type="scientific">Capsicum baccatum</name>
    <name type="common">Peruvian pepper</name>
    <dbReference type="NCBI Taxonomy" id="33114"/>
    <lineage>
        <taxon>Eukaryota</taxon>
        <taxon>Viridiplantae</taxon>
        <taxon>Streptophyta</taxon>
        <taxon>Embryophyta</taxon>
        <taxon>Tracheophyta</taxon>
        <taxon>Spermatophyta</taxon>
        <taxon>Magnoliopsida</taxon>
        <taxon>eudicotyledons</taxon>
        <taxon>Gunneridae</taxon>
        <taxon>Pentapetalae</taxon>
        <taxon>asterids</taxon>
        <taxon>lamiids</taxon>
        <taxon>Solanales</taxon>
        <taxon>Solanaceae</taxon>
        <taxon>Solanoideae</taxon>
        <taxon>Capsiceae</taxon>
        <taxon>Capsicum</taxon>
    </lineage>
</organism>
<dbReference type="GO" id="GO:0005634">
    <property type="term" value="C:nucleus"/>
    <property type="evidence" value="ECO:0007669"/>
    <property type="project" value="TreeGrafter"/>
</dbReference>
<feature type="compositionally biased region" description="Polar residues" evidence="1">
    <location>
        <begin position="574"/>
        <end position="588"/>
    </location>
</feature>
<evidence type="ECO:0000313" key="3">
    <source>
        <dbReference type="Proteomes" id="UP000224567"/>
    </source>
</evidence>
<name>A0A2G2WF62_CAPBA</name>
<comment type="caution">
    <text evidence="2">The sequence shown here is derived from an EMBL/GenBank/DDBJ whole genome shotgun (WGS) entry which is preliminary data.</text>
</comment>
<dbReference type="PANTHER" id="PTHR31662">
    <property type="entry name" value="BNAANNG10740D PROTEIN-RELATED"/>
    <property type="match status" value="1"/>
</dbReference>
<evidence type="ECO:0000313" key="2">
    <source>
        <dbReference type="EMBL" id="PHT43872.1"/>
    </source>
</evidence>